<comment type="caution">
    <text evidence="1">The sequence shown here is derived from an EMBL/GenBank/DDBJ whole genome shotgun (WGS) entry which is preliminary data.</text>
</comment>
<dbReference type="PROSITE" id="PS51257">
    <property type="entry name" value="PROKAR_LIPOPROTEIN"/>
    <property type="match status" value="1"/>
</dbReference>
<evidence type="ECO:0000313" key="1">
    <source>
        <dbReference type="EMBL" id="RZD16610.1"/>
    </source>
</evidence>
<dbReference type="EMBL" id="SGBC01000002">
    <property type="protein sequence ID" value="RZD16610.1"/>
    <property type="molecule type" value="Genomic_DNA"/>
</dbReference>
<reference evidence="1 2" key="1">
    <citation type="journal article" date="2019" name="ISME J.">
        <title>Insights into ecological role of a new deltaproteobacterial order Candidatus Acidulodesulfobacterales by metagenomics and metatranscriptomics.</title>
        <authorList>
            <person name="Tan S."/>
            <person name="Liu J."/>
            <person name="Fang Y."/>
            <person name="Hedlund B.P."/>
            <person name="Lian Z.H."/>
            <person name="Huang L.Y."/>
            <person name="Li J.T."/>
            <person name="Huang L.N."/>
            <person name="Li W.J."/>
            <person name="Jiang H.C."/>
            <person name="Dong H.L."/>
            <person name="Shu W.S."/>
        </authorList>
    </citation>
    <scope>NUCLEOTIDE SEQUENCE [LARGE SCALE GENOMIC DNA]</scope>
    <source>
        <strain evidence="1">AP2</strain>
    </source>
</reference>
<sequence length="124" mass="14646">MNKLCRFKVYLIAIFAGFIIACGVLAIDYYEFLNQPVAIINYEYQISLIMHKKDLKNKVIKYRLNLTKFYLKHKKNWLNVSKEMLLLCPIDKSLVLSKKVGVMAYKMVKYDKKIINVLKTIYGR</sequence>
<proteinExistence type="predicted"/>
<evidence type="ECO:0000313" key="2">
    <source>
        <dbReference type="Proteomes" id="UP000316562"/>
    </source>
</evidence>
<name>A0A519BH75_ACIG2</name>
<organism evidence="1 2">
    <name type="scientific">Acididesulfobacter guangdongensis</name>
    <dbReference type="NCBI Taxonomy" id="2597225"/>
    <lineage>
        <taxon>Bacteria</taxon>
        <taxon>Deltaproteobacteria</taxon>
        <taxon>Candidatus Acidulodesulfobacterales</taxon>
        <taxon>Candidatus Acididesulfobacter</taxon>
    </lineage>
</organism>
<gene>
    <name evidence="1" type="ORF">EVJ46_06275</name>
</gene>
<protein>
    <submittedName>
        <fullName evidence="1">Uncharacterized protein</fullName>
    </submittedName>
</protein>
<dbReference type="Proteomes" id="UP000316562">
    <property type="component" value="Unassembled WGS sequence"/>
</dbReference>
<dbReference type="AlphaFoldDB" id="A0A519BH75"/>
<accession>A0A519BH75</accession>